<keyword evidence="2" id="KW-1133">Transmembrane helix</keyword>
<feature type="region of interest" description="Disordered" evidence="1">
    <location>
        <begin position="52"/>
        <end position="72"/>
    </location>
</feature>
<evidence type="ECO:0000256" key="1">
    <source>
        <dbReference type="SAM" id="MobiDB-lite"/>
    </source>
</evidence>
<keyword evidence="5" id="KW-1185">Reference proteome</keyword>
<reference evidence="4" key="1">
    <citation type="submission" date="2023-07" db="EMBL/GenBank/DDBJ databases">
        <title>Sequencing the genomes of 1000 actinobacteria strains.</title>
        <authorList>
            <person name="Klenk H.-P."/>
        </authorList>
    </citation>
    <scope>NUCLEOTIDE SEQUENCE</scope>
    <source>
        <strain evidence="4">DSM 44707</strain>
    </source>
</reference>
<feature type="transmembrane region" description="Helical" evidence="2">
    <location>
        <begin position="7"/>
        <end position="29"/>
    </location>
</feature>
<dbReference type="RefSeq" id="WP_310367101.1">
    <property type="nucleotide sequence ID" value="NZ_JAVDYB010000001.1"/>
</dbReference>
<evidence type="ECO:0000256" key="2">
    <source>
        <dbReference type="SAM" id="Phobius"/>
    </source>
</evidence>
<feature type="domain" description="DM13" evidence="3">
    <location>
        <begin position="71"/>
        <end position="184"/>
    </location>
</feature>
<gene>
    <name evidence="4" type="ORF">J2S41_002534</name>
</gene>
<name>A0AAE4C8P9_9ACTN</name>
<evidence type="ECO:0000313" key="4">
    <source>
        <dbReference type="EMBL" id="MDR7275756.1"/>
    </source>
</evidence>
<sequence length="187" mass="19946">MNARLRRLPLIGAAAVVLILLATAVLYWFQPWRLLTDRAVEDTLAVVPTAAASPMGPSAGPATPASPSGPAVVRQGEFVSHEHRTAGAARVVRHPDGSHVLELVGLDTSDGPDLRVWLSDQPVIDGRDGWFVFDDGEWAELGPLKGNRGDQTYAIPAGTDLDRLDSVTIWCQRFSVSFGAADLAPAT</sequence>
<comment type="caution">
    <text evidence="4">The sequence shown here is derived from an EMBL/GenBank/DDBJ whole genome shotgun (WGS) entry which is preliminary data.</text>
</comment>
<feature type="compositionally biased region" description="Low complexity" evidence="1">
    <location>
        <begin position="52"/>
        <end position="71"/>
    </location>
</feature>
<evidence type="ECO:0000259" key="3">
    <source>
        <dbReference type="PROSITE" id="PS51549"/>
    </source>
</evidence>
<dbReference type="Pfam" id="PF10517">
    <property type="entry name" value="DM13"/>
    <property type="match status" value="1"/>
</dbReference>
<evidence type="ECO:0000313" key="5">
    <source>
        <dbReference type="Proteomes" id="UP001183643"/>
    </source>
</evidence>
<accession>A0AAE4C8P9</accession>
<dbReference type="PROSITE" id="PS51549">
    <property type="entry name" value="DM13"/>
    <property type="match status" value="1"/>
</dbReference>
<proteinExistence type="predicted"/>
<dbReference type="InterPro" id="IPR019545">
    <property type="entry name" value="DM13_domain"/>
</dbReference>
<dbReference type="EMBL" id="JAVDYB010000001">
    <property type="protein sequence ID" value="MDR7275756.1"/>
    <property type="molecule type" value="Genomic_DNA"/>
</dbReference>
<organism evidence="4 5">
    <name type="scientific">Catenuloplanes atrovinosus</name>
    <dbReference type="NCBI Taxonomy" id="137266"/>
    <lineage>
        <taxon>Bacteria</taxon>
        <taxon>Bacillati</taxon>
        <taxon>Actinomycetota</taxon>
        <taxon>Actinomycetes</taxon>
        <taxon>Micromonosporales</taxon>
        <taxon>Micromonosporaceae</taxon>
        <taxon>Catenuloplanes</taxon>
    </lineage>
</organism>
<dbReference type="Proteomes" id="UP001183643">
    <property type="component" value="Unassembled WGS sequence"/>
</dbReference>
<dbReference type="AlphaFoldDB" id="A0AAE4C8P9"/>
<protein>
    <recommendedName>
        <fullName evidence="3">DM13 domain-containing protein</fullName>
    </recommendedName>
</protein>
<keyword evidence="2" id="KW-0472">Membrane</keyword>
<keyword evidence="2" id="KW-0812">Transmembrane</keyword>